<dbReference type="EMBL" id="AFNH02001295">
    <property type="protein sequence ID" value="EZG43429.1"/>
    <property type="molecule type" value="Genomic_DNA"/>
</dbReference>
<dbReference type="GeneID" id="22915883"/>
<gene>
    <name evidence="1" type="ORF">GNI_172570</name>
</gene>
<name>A0A023AXS6_GRENI</name>
<comment type="caution">
    <text evidence="1">The sequence shown here is derived from an EMBL/GenBank/DDBJ whole genome shotgun (WGS) entry which is preliminary data.</text>
</comment>
<dbReference type="RefSeq" id="XP_011133340.1">
    <property type="nucleotide sequence ID" value="XM_011135038.1"/>
</dbReference>
<evidence type="ECO:0000313" key="1">
    <source>
        <dbReference type="EMBL" id="EZG43429.1"/>
    </source>
</evidence>
<keyword evidence="2" id="KW-1185">Reference proteome</keyword>
<dbReference type="AlphaFoldDB" id="A0A023AXS6"/>
<accession>A0A023AXS6</accession>
<proteinExistence type="predicted"/>
<dbReference type="VEuPathDB" id="CryptoDB:GNI_172570"/>
<dbReference type="Proteomes" id="UP000019763">
    <property type="component" value="Unassembled WGS sequence"/>
</dbReference>
<organism evidence="1 2">
    <name type="scientific">Gregarina niphandrodes</name>
    <name type="common">Septate eugregarine</name>
    <dbReference type="NCBI Taxonomy" id="110365"/>
    <lineage>
        <taxon>Eukaryota</taxon>
        <taxon>Sar</taxon>
        <taxon>Alveolata</taxon>
        <taxon>Apicomplexa</taxon>
        <taxon>Conoidasida</taxon>
        <taxon>Gregarinasina</taxon>
        <taxon>Eugregarinorida</taxon>
        <taxon>Gregarinidae</taxon>
        <taxon>Gregarina</taxon>
    </lineage>
</organism>
<reference evidence="1" key="1">
    <citation type="submission" date="2013-12" db="EMBL/GenBank/DDBJ databases">
        <authorList>
            <person name="Omoto C.K."/>
            <person name="Sibley D."/>
            <person name="Venepally P."/>
            <person name="Hadjithomas M."/>
            <person name="Karamycheva S."/>
            <person name="Brunk B."/>
            <person name="Roos D."/>
            <person name="Caler E."/>
            <person name="Lorenzi H."/>
        </authorList>
    </citation>
    <scope>NUCLEOTIDE SEQUENCE</scope>
</reference>
<evidence type="ECO:0000313" key="2">
    <source>
        <dbReference type="Proteomes" id="UP000019763"/>
    </source>
</evidence>
<sequence>MSAKDIMRSDEEGFLRLIADCNPLLYCNLESKVVCEAVIPTGSRDRLIGLEGWALDVIRNKWQHMVPPQVLREAGGSNATVESLVNAAERYPASILCPSLIYDNLLTGSLPMDSLPVSTESLQTLKARQQSESPMEFNSRSLDVEIMRRLPLSGKSLTNSTFAQLSESIRSSLNSQLANPATPFSGERVSLSRYAFDRLLYETICEHCRGLAEEATDPALPDPALPDPALPDPALPDPALPDGLVPLVYLRWAYDAMVGGWLASRLSRVCHGEVVAACPALGNGAAESQLLAAERKRSAYALAKTMARDYGRAVRSKQKGPRLPCYSKYLHGTLNQRLVSLAEWGQEPEPVKYVSDSLIDQTLAAYGAALSKVLDRPYVCQEYTVDQLVEMVNTHVETTRRLGHPSLSDNQRQALAHILTTLIAQPDCKLAITTRLNAGPGLFPVRLNLQPCLVPSLRVQDFATIPSRRDTPNHSNATLRAL</sequence>
<protein>
    <submittedName>
        <fullName evidence="1">Uncharacterized protein</fullName>
    </submittedName>
</protein>